<evidence type="ECO:0000313" key="3">
    <source>
        <dbReference type="Proteomes" id="UP000247536"/>
    </source>
</evidence>
<comment type="caution">
    <text evidence="2">The sequence shown here is derived from an EMBL/GenBank/DDBJ whole genome shotgun (WGS) entry which is preliminary data.</text>
</comment>
<sequence length="134" mass="14182">MTTVRKIAFAYAAILLVVAGLNYIPGLTDAEGRAFGIFALDIYDDLLHLASALWAGIAAFASGRAARSFLLYFGILYLADGLLGLATGSGYLDLGIINYGIQDLPLGFKILANLPHITLGGLAVVSAFVFRREA</sequence>
<accession>A0ABX5NMD8</accession>
<keyword evidence="3" id="KW-1185">Reference proteome</keyword>
<dbReference type="EMBL" id="QJRY01000008">
    <property type="protein sequence ID" value="PYB70790.1"/>
    <property type="molecule type" value="Genomic_DNA"/>
</dbReference>
<dbReference type="Pfam" id="PF14325">
    <property type="entry name" value="DUF4383"/>
    <property type="match status" value="1"/>
</dbReference>
<feature type="transmembrane region" description="Helical" evidence="1">
    <location>
        <begin position="110"/>
        <end position="130"/>
    </location>
</feature>
<keyword evidence="1" id="KW-0812">Transmembrane</keyword>
<feature type="transmembrane region" description="Helical" evidence="1">
    <location>
        <begin position="69"/>
        <end position="90"/>
    </location>
</feature>
<evidence type="ECO:0000313" key="2">
    <source>
        <dbReference type="EMBL" id="PYB70790.1"/>
    </source>
</evidence>
<feature type="transmembrane region" description="Helical" evidence="1">
    <location>
        <begin position="46"/>
        <end position="62"/>
    </location>
</feature>
<gene>
    <name evidence="2" type="ORF">DMY87_20200</name>
</gene>
<keyword evidence="1" id="KW-1133">Transmembrane helix</keyword>
<evidence type="ECO:0008006" key="4">
    <source>
        <dbReference type="Google" id="ProtNLM"/>
    </source>
</evidence>
<dbReference type="Proteomes" id="UP000247536">
    <property type="component" value="Unassembled WGS sequence"/>
</dbReference>
<protein>
    <recommendedName>
        <fullName evidence="4">DUF4383 domain-containing protein</fullName>
    </recommendedName>
</protein>
<proteinExistence type="predicted"/>
<reference evidence="2 3" key="1">
    <citation type="submission" date="2018-06" db="EMBL/GenBank/DDBJ databases">
        <title>Rhizobium wuzhouense sp. nov., isolated from roots of Oryza officinalis.</title>
        <authorList>
            <person name="Yuan T."/>
        </authorList>
    </citation>
    <scope>NUCLEOTIDE SEQUENCE [LARGE SCALE GENOMIC DNA]</scope>
    <source>
        <strain evidence="2 3">W44</strain>
    </source>
</reference>
<evidence type="ECO:0000256" key="1">
    <source>
        <dbReference type="SAM" id="Phobius"/>
    </source>
</evidence>
<keyword evidence="1" id="KW-0472">Membrane</keyword>
<organism evidence="2 3">
    <name type="scientific">Rhizobium wuzhouense</name>
    <dbReference type="NCBI Taxonomy" id="1986026"/>
    <lineage>
        <taxon>Bacteria</taxon>
        <taxon>Pseudomonadati</taxon>
        <taxon>Pseudomonadota</taxon>
        <taxon>Alphaproteobacteria</taxon>
        <taxon>Hyphomicrobiales</taxon>
        <taxon>Rhizobiaceae</taxon>
        <taxon>Rhizobium/Agrobacterium group</taxon>
        <taxon>Rhizobium</taxon>
    </lineage>
</organism>
<name>A0ABX5NMD8_9HYPH</name>
<dbReference type="RefSeq" id="WP_110793432.1">
    <property type="nucleotide sequence ID" value="NZ_QJRY01000008.1"/>
</dbReference>